<dbReference type="Proteomes" id="UP000490800">
    <property type="component" value="Unassembled WGS sequence"/>
</dbReference>
<protein>
    <recommendedName>
        <fullName evidence="4">Peptidylprolyl isomerase</fullName>
    </recommendedName>
</protein>
<dbReference type="AlphaFoldDB" id="A0A7X3FH52"/>
<proteinExistence type="predicted"/>
<organism evidence="2 3">
    <name type="scientific">Paenibacillus lutrae</name>
    <dbReference type="NCBI Taxonomy" id="2078573"/>
    <lineage>
        <taxon>Bacteria</taxon>
        <taxon>Bacillati</taxon>
        <taxon>Bacillota</taxon>
        <taxon>Bacilli</taxon>
        <taxon>Bacillales</taxon>
        <taxon>Paenibacillaceae</taxon>
        <taxon>Paenibacillus</taxon>
    </lineage>
</organism>
<gene>
    <name evidence="2" type="ORF">EDM21_08960</name>
</gene>
<name>A0A7X3FH52_9BACL</name>
<feature type="chain" id="PRO_5038969664" description="Peptidylprolyl isomerase" evidence="1">
    <location>
        <begin position="20"/>
        <end position="225"/>
    </location>
</feature>
<dbReference type="RefSeq" id="WP_157334737.1">
    <property type="nucleotide sequence ID" value="NZ_RHLK01000003.1"/>
</dbReference>
<dbReference type="InterPro" id="IPR027304">
    <property type="entry name" value="Trigger_fact/SurA_dom_sf"/>
</dbReference>
<feature type="signal peptide" evidence="1">
    <location>
        <begin position="1"/>
        <end position="19"/>
    </location>
</feature>
<accession>A0A7X3FH52</accession>
<dbReference type="Gene3D" id="1.10.4030.10">
    <property type="entry name" value="Porin chaperone SurA, peptide-binding domain"/>
    <property type="match status" value="1"/>
</dbReference>
<dbReference type="EMBL" id="RHLK01000003">
    <property type="protein sequence ID" value="MVO99659.1"/>
    <property type="molecule type" value="Genomic_DNA"/>
</dbReference>
<evidence type="ECO:0000256" key="1">
    <source>
        <dbReference type="SAM" id="SignalP"/>
    </source>
</evidence>
<dbReference type="PROSITE" id="PS51257">
    <property type="entry name" value="PROKAR_LIPOPROTEIN"/>
    <property type="match status" value="1"/>
</dbReference>
<comment type="caution">
    <text evidence="2">The sequence shown here is derived from an EMBL/GenBank/DDBJ whole genome shotgun (WGS) entry which is preliminary data.</text>
</comment>
<keyword evidence="1" id="KW-0732">Signal</keyword>
<evidence type="ECO:0000313" key="2">
    <source>
        <dbReference type="EMBL" id="MVO99659.1"/>
    </source>
</evidence>
<dbReference type="OrthoDB" id="2677860at2"/>
<evidence type="ECO:0000313" key="3">
    <source>
        <dbReference type="Proteomes" id="UP000490800"/>
    </source>
</evidence>
<evidence type="ECO:0008006" key="4">
    <source>
        <dbReference type="Google" id="ProtNLM"/>
    </source>
</evidence>
<sequence>MKRKKILVLSLTLVLAACAAAGSIAYDGLKSKPFLSGLKTQLAPSKKETSDPLVQVGDYTISKVDLENYKAIKKSAASMFGQQLTDHIDENLLLKEIVMEKVILAEAKKQQVTVSLEEGKQEAERLKQLLSQQPADVQAVQKQLIDTYGVSEEKYWNEIAPKQYQELLINQKLIKKWIENKILTQLTDTNQQETFSQTLEAHKEKLYQEALTDYVTVKDDRYSLK</sequence>
<dbReference type="SUPFAM" id="SSF109998">
    <property type="entry name" value="Triger factor/SurA peptide-binding domain-like"/>
    <property type="match status" value="1"/>
</dbReference>
<reference evidence="2 3" key="1">
    <citation type="journal article" date="2019" name="Microorganisms">
        <title>Paenibacillus lutrae sp. nov., A Chitinolytic Species Isolated from A River Otter in Castril Natural Park, Granada, Spain.</title>
        <authorList>
            <person name="Rodriguez M."/>
            <person name="Reina J.C."/>
            <person name="Bejar V."/>
            <person name="Llamas I."/>
        </authorList>
    </citation>
    <scope>NUCLEOTIDE SEQUENCE [LARGE SCALE GENOMIC DNA]</scope>
    <source>
        <strain evidence="2 3">N10</strain>
    </source>
</reference>
<keyword evidence="3" id="KW-1185">Reference proteome</keyword>